<dbReference type="RefSeq" id="WP_328940235.1">
    <property type="nucleotide sequence ID" value="NZ_CP108133.1"/>
</dbReference>
<sequence>MAPTAGTPCYCTDLTREGMPGALAAEAERLPKRRDLDVAAVQERIEEATTNPDAEYVVRLNRALFI</sequence>
<dbReference type="EMBL" id="CP108133">
    <property type="protein sequence ID" value="WTP55336.1"/>
    <property type="molecule type" value="Genomic_DNA"/>
</dbReference>
<protein>
    <submittedName>
        <fullName evidence="1">Uncharacterized protein</fullName>
    </submittedName>
</protein>
<evidence type="ECO:0000313" key="2">
    <source>
        <dbReference type="Proteomes" id="UP001432166"/>
    </source>
</evidence>
<keyword evidence="2" id="KW-1185">Reference proteome</keyword>
<proteinExistence type="predicted"/>
<organism evidence="1 2">
    <name type="scientific">Streptomyces tauricus</name>
    <dbReference type="NCBI Taxonomy" id="68274"/>
    <lineage>
        <taxon>Bacteria</taxon>
        <taxon>Bacillati</taxon>
        <taxon>Actinomycetota</taxon>
        <taxon>Actinomycetes</taxon>
        <taxon>Kitasatosporales</taxon>
        <taxon>Streptomycetaceae</taxon>
        <taxon>Streptomyces</taxon>
        <taxon>Streptomyces aurantiacus group</taxon>
    </lineage>
</organism>
<accession>A0ABZ1JXD1</accession>
<dbReference type="Proteomes" id="UP001432166">
    <property type="component" value="Chromosome"/>
</dbReference>
<reference evidence="1" key="1">
    <citation type="submission" date="2022-10" db="EMBL/GenBank/DDBJ databases">
        <title>The complete genomes of actinobacterial strains from the NBC collection.</title>
        <authorList>
            <person name="Joergensen T.S."/>
            <person name="Alvarez Arevalo M."/>
            <person name="Sterndorff E.B."/>
            <person name="Faurdal D."/>
            <person name="Vuksanovic O."/>
            <person name="Mourched A.-S."/>
            <person name="Charusanti P."/>
            <person name="Shaw S."/>
            <person name="Blin K."/>
            <person name="Weber T."/>
        </authorList>
    </citation>
    <scope>NUCLEOTIDE SEQUENCE</scope>
    <source>
        <strain evidence="1">NBC_00189</strain>
    </source>
</reference>
<evidence type="ECO:0000313" key="1">
    <source>
        <dbReference type="EMBL" id="WTP55336.1"/>
    </source>
</evidence>
<name>A0ABZ1JXD1_9ACTN</name>
<gene>
    <name evidence="1" type="ORF">OG288_00900</name>
</gene>